<name>A0A2P2QAD4_RHIMU</name>
<evidence type="ECO:0000256" key="1">
    <source>
        <dbReference type="SAM" id="MobiDB-lite"/>
    </source>
</evidence>
<dbReference type="AlphaFoldDB" id="A0A2P2QAD4"/>
<proteinExistence type="predicted"/>
<protein>
    <submittedName>
        <fullName evidence="2">Uncharacterized protein</fullName>
    </submittedName>
</protein>
<organism evidence="2">
    <name type="scientific">Rhizophora mucronata</name>
    <name type="common">Asiatic mangrove</name>
    <dbReference type="NCBI Taxonomy" id="61149"/>
    <lineage>
        <taxon>Eukaryota</taxon>
        <taxon>Viridiplantae</taxon>
        <taxon>Streptophyta</taxon>
        <taxon>Embryophyta</taxon>
        <taxon>Tracheophyta</taxon>
        <taxon>Spermatophyta</taxon>
        <taxon>Magnoliopsida</taxon>
        <taxon>eudicotyledons</taxon>
        <taxon>Gunneridae</taxon>
        <taxon>Pentapetalae</taxon>
        <taxon>rosids</taxon>
        <taxon>fabids</taxon>
        <taxon>Malpighiales</taxon>
        <taxon>Rhizophoraceae</taxon>
        <taxon>Rhizophora</taxon>
    </lineage>
</organism>
<reference evidence="2" key="1">
    <citation type="submission" date="2018-02" db="EMBL/GenBank/DDBJ databases">
        <title>Rhizophora mucronata_Transcriptome.</title>
        <authorList>
            <person name="Meera S.P."/>
            <person name="Sreeshan A."/>
            <person name="Augustine A."/>
        </authorList>
    </citation>
    <scope>NUCLEOTIDE SEQUENCE</scope>
    <source>
        <tissue evidence="2">Leaf</tissue>
    </source>
</reference>
<dbReference type="EMBL" id="GGEC01083474">
    <property type="protein sequence ID" value="MBX63958.1"/>
    <property type="molecule type" value="Transcribed_RNA"/>
</dbReference>
<accession>A0A2P2QAD4</accession>
<sequence>MSIRLSHRKAESEILNGKKKSGSKGERGNKRILVEPATGSCKTVRLAQGHCNYSVE</sequence>
<feature type="region of interest" description="Disordered" evidence="1">
    <location>
        <begin position="1"/>
        <end position="31"/>
    </location>
</feature>
<evidence type="ECO:0000313" key="2">
    <source>
        <dbReference type="EMBL" id="MBX63958.1"/>
    </source>
</evidence>